<evidence type="ECO:0000313" key="3">
    <source>
        <dbReference type="EMBL" id="NAS20833.1"/>
    </source>
</evidence>
<keyword evidence="2" id="KW-1133">Transmembrane helix</keyword>
<feature type="transmembrane region" description="Helical" evidence="2">
    <location>
        <begin position="100"/>
        <end position="120"/>
    </location>
</feature>
<protein>
    <submittedName>
        <fullName evidence="3">Uncharacterized protein</fullName>
    </submittedName>
</protein>
<feature type="transmembrane region" description="Helical" evidence="2">
    <location>
        <begin position="262"/>
        <end position="282"/>
    </location>
</feature>
<evidence type="ECO:0000256" key="1">
    <source>
        <dbReference type="SAM" id="MobiDB-lite"/>
    </source>
</evidence>
<feature type="transmembrane region" description="Helical" evidence="2">
    <location>
        <begin position="74"/>
        <end position="93"/>
    </location>
</feature>
<feature type="transmembrane region" description="Helical" evidence="2">
    <location>
        <begin position="163"/>
        <end position="180"/>
    </location>
</feature>
<evidence type="ECO:0000256" key="2">
    <source>
        <dbReference type="SAM" id="Phobius"/>
    </source>
</evidence>
<feature type="transmembrane region" description="Helical" evidence="2">
    <location>
        <begin position="209"/>
        <end position="228"/>
    </location>
</feature>
<comment type="caution">
    <text evidence="3">The sequence shown here is derived from an EMBL/GenBank/DDBJ whole genome shotgun (WGS) entry which is preliminary data.</text>
</comment>
<dbReference type="EMBL" id="WXEW01000001">
    <property type="protein sequence ID" value="NAS20833.1"/>
    <property type="molecule type" value="Genomic_DNA"/>
</dbReference>
<dbReference type="AlphaFoldDB" id="A0A7C9N5E6"/>
<feature type="region of interest" description="Disordered" evidence="1">
    <location>
        <begin position="289"/>
        <end position="310"/>
    </location>
</feature>
<reference evidence="3 4" key="1">
    <citation type="submission" date="2020-01" db="EMBL/GenBank/DDBJ databases">
        <title>Herbidospora sp. NEAU-GS84 nov., a novel actinomycete isolated from soil.</title>
        <authorList>
            <person name="Han L."/>
        </authorList>
    </citation>
    <scope>NUCLEOTIDE SEQUENCE [LARGE SCALE GENOMIC DNA]</scope>
    <source>
        <strain evidence="3 4">NEAU-GS84</strain>
    </source>
</reference>
<proteinExistence type="predicted"/>
<keyword evidence="2" id="KW-0472">Membrane</keyword>
<accession>A0A7C9N5E6</accession>
<keyword evidence="4" id="KW-1185">Reference proteome</keyword>
<evidence type="ECO:0000313" key="4">
    <source>
        <dbReference type="Proteomes" id="UP000479526"/>
    </source>
</evidence>
<keyword evidence="2" id="KW-0812">Transmembrane</keyword>
<feature type="transmembrane region" description="Helical" evidence="2">
    <location>
        <begin position="132"/>
        <end position="151"/>
    </location>
</feature>
<feature type="transmembrane region" description="Helical" evidence="2">
    <location>
        <begin position="44"/>
        <end position="62"/>
    </location>
</feature>
<feature type="transmembrane region" description="Helical" evidence="2">
    <location>
        <begin position="235"/>
        <end position="256"/>
    </location>
</feature>
<gene>
    <name evidence="3" type="ORF">GT755_03935</name>
</gene>
<organism evidence="3 4">
    <name type="scientific">Herbidospora solisilvae</name>
    <dbReference type="NCBI Taxonomy" id="2696284"/>
    <lineage>
        <taxon>Bacteria</taxon>
        <taxon>Bacillati</taxon>
        <taxon>Actinomycetota</taxon>
        <taxon>Actinomycetes</taxon>
        <taxon>Streptosporangiales</taxon>
        <taxon>Streptosporangiaceae</taxon>
        <taxon>Herbidospora</taxon>
    </lineage>
</organism>
<sequence>MLCLDCRTDTVPDWEECPVCEGSDAAPAPEPPPVERRPIRWGDFLAAILVAGLNVWWLWILSTWWGSPEFWDVFWSQLTLHLVLIPTAVLLLFRRTAMFGAGVTLGHLALYTTVNVPVVIDVIWREPYHDDWWNGFVLAMTAAFLFFGIVWRDRLGFRATRRNRILAMAAVAIVVTWLLARTLPTRVYERWDGTTFECCTTTIIDAVDLVSVVLAGVLLALCLVLGVLSRSGAFGAGIVTAVLQGLALNIATAAVSEGLLPAFWITVLVCAAMAALAIAKYVHVEPEPGGSEVSTGHPASGDGDDECLSL</sequence>
<dbReference type="Proteomes" id="UP000479526">
    <property type="component" value="Unassembled WGS sequence"/>
</dbReference>
<dbReference type="RefSeq" id="WP_161478291.1">
    <property type="nucleotide sequence ID" value="NZ_WXEW01000001.1"/>
</dbReference>
<name>A0A7C9N5E6_9ACTN</name>